<accession>A0A7S3R5M9</accession>
<proteinExistence type="predicted"/>
<gene>
    <name evidence="2" type="ORF">DTER00134_LOCUS18185</name>
</gene>
<feature type="compositionally biased region" description="Low complexity" evidence="1">
    <location>
        <begin position="121"/>
        <end position="135"/>
    </location>
</feature>
<evidence type="ECO:0000313" key="2">
    <source>
        <dbReference type="EMBL" id="CAE0503112.1"/>
    </source>
</evidence>
<dbReference type="AlphaFoldDB" id="A0A7S3R5M9"/>
<evidence type="ECO:0000256" key="1">
    <source>
        <dbReference type="SAM" id="MobiDB-lite"/>
    </source>
</evidence>
<name>A0A7S3R5M9_DUNTE</name>
<protein>
    <submittedName>
        <fullName evidence="2">Uncharacterized protein</fullName>
    </submittedName>
</protein>
<feature type="region of interest" description="Disordered" evidence="1">
    <location>
        <begin position="91"/>
        <end position="136"/>
    </location>
</feature>
<reference evidence="2" key="1">
    <citation type="submission" date="2021-01" db="EMBL/GenBank/DDBJ databases">
        <authorList>
            <person name="Corre E."/>
            <person name="Pelletier E."/>
            <person name="Niang G."/>
            <person name="Scheremetjew M."/>
            <person name="Finn R."/>
            <person name="Kale V."/>
            <person name="Holt S."/>
            <person name="Cochrane G."/>
            <person name="Meng A."/>
            <person name="Brown T."/>
            <person name="Cohen L."/>
        </authorList>
    </citation>
    <scope>NUCLEOTIDE SEQUENCE</scope>
    <source>
        <strain evidence="2">CCMP1320</strain>
    </source>
</reference>
<sequence length="335" mass="34174">MMCAAEPPSAAGGLPAQLEAEMSAWHAELQQEDVLLGSGISSSRASAAAAVAAAAAGSTGGKDYQAATSAAAAAAWRNRFLRAAMAGKEHGKGYGARTRVQSGQPVAGGAPAQRGPDSLESQSGGSSSAPGAQPSVPRPLGLWLPDACFLPLVHAQLNGTFSSSSSSPSHALALAAPISPLWAALLADAPWVLALPAATARAAHGCTAGTAPQSALLMPCTSTLAAPSPMASVSHARSLMQLQLHLMHAWLESQLAAPLLPDPAHVQQCVHLAEQLRLRSSGKDARGSGACVPMPHQPGPHAGLARALAAWRLSHTFLSKNAWNRSAFVVFQHPE</sequence>
<dbReference type="EMBL" id="HBIP01030020">
    <property type="protein sequence ID" value="CAE0503112.1"/>
    <property type="molecule type" value="Transcribed_RNA"/>
</dbReference>
<organism evidence="2">
    <name type="scientific">Dunaliella tertiolecta</name>
    <name type="common">Green alga</name>
    <dbReference type="NCBI Taxonomy" id="3047"/>
    <lineage>
        <taxon>Eukaryota</taxon>
        <taxon>Viridiplantae</taxon>
        <taxon>Chlorophyta</taxon>
        <taxon>core chlorophytes</taxon>
        <taxon>Chlorophyceae</taxon>
        <taxon>CS clade</taxon>
        <taxon>Chlamydomonadales</taxon>
        <taxon>Dunaliellaceae</taxon>
        <taxon>Dunaliella</taxon>
    </lineage>
</organism>